<dbReference type="Proteomes" id="UP000294003">
    <property type="component" value="Unassembled WGS sequence"/>
</dbReference>
<dbReference type="InterPro" id="IPR029058">
    <property type="entry name" value="AB_hydrolase_fold"/>
</dbReference>
<organism evidence="2 3">
    <name type="scientific">Monosporascus cannonballus</name>
    <dbReference type="NCBI Taxonomy" id="155416"/>
    <lineage>
        <taxon>Eukaryota</taxon>
        <taxon>Fungi</taxon>
        <taxon>Dikarya</taxon>
        <taxon>Ascomycota</taxon>
        <taxon>Pezizomycotina</taxon>
        <taxon>Sordariomycetes</taxon>
        <taxon>Xylariomycetidae</taxon>
        <taxon>Xylariales</taxon>
        <taxon>Xylariales incertae sedis</taxon>
        <taxon>Monosporascus</taxon>
    </lineage>
</organism>
<gene>
    <name evidence="2" type="ORF">DL762_005569</name>
</gene>
<accession>A0ABY0H4F8</accession>
<keyword evidence="3" id="KW-1185">Reference proteome</keyword>
<dbReference type="Pfam" id="PF12146">
    <property type="entry name" value="Hydrolase_4"/>
    <property type="match status" value="1"/>
</dbReference>
<evidence type="ECO:0000313" key="3">
    <source>
        <dbReference type="Proteomes" id="UP000294003"/>
    </source>
</evidence>
<dbReference type="EMBL" id="QJNS01000158">
    <property type="protein sequence ID" value="RYO84579.1"/>
    <property type="molecule type" value="Genomic_DNA"/>
</dbReference>
<comment type="caution">
    <text evidence="2">The sequence shown here is derived from an EMBL/GenBank/DDBJ whole genome shotgun (WGS) entry which is preliminary data.</text>
</comment>
<reference evidence="2 3" key="1">
    <citation type="submission" date="2018-06" db="EMBL/GenBank/DDBJ databases">
        <title>Complete Genomes of Monosporascus.</title>
        <authorList>
            <person name="Robinson A.J."/>
            <person name="Natvig D.O."/>
        </authorList>
    </citation>
    <scope>NUCLEOTIDE SEQUENCE [LARGE SCALE GENOMIC DNA]</scope>
    <source>
        <strain evidence="2 3">CBS 609.92</strain>
    </source>
</reference>
<dbReference type="Gene3D" id="3.40.50.1820">
    <property type="entry name" value="alpha/beta hydrolase"/>
    <property type="match status" value="1"/>
</dbReference>
<evidence type="ECO:0000259" key="1">
    <source>
        <dbReference type="Pfam" id="PF12146"/>
    </source>
</evidence>
<evidence type="ECO:0000313" key="2">
    <source>
        <dbReference type="EMBL" id="RYO84579.1"/>
    </source>
</evidence>
<feature type="domain" description="Serine aminopeptidase S33" evidence="1">
    <location>
        <begin position="27"/>
        <end position="277"/>
    </location>
</feature>
<name>A0ABY0H4F8_9PEZI</name>
<dbReference type="PANTHER" id="PTHR11614">
    <property type="entry name" value="PHOSPHOLIPASE-RELATED"/>
    <property type="match status" value="1"/>
</dbReference>
<proteinExistence type="predicted"/>
<dbReference type="InterPro" id="IPR051044">
    <property type="entry name" value="MAG_DAG_Lipase"/>
</dbReference>
<protein>
    <recommendedName>
        <fullName evidence="1">Serine aminopeptidase S33 domain-containing protein</fullName>
    </recommendedName>
</protein>
<dbReference type="InterPro" id="IPR022742">
    <property type="entry name" value="Hydrolase_4"/>
</dbReference>
<dbReference type="SUPFAM" id="SSF53474">
    <property type="entry name" value="alpha/beta-Hydrolases"/>
    <property type="match status" value="1"/>
</dbReference>
<sequence>MVKITEGTFTIGGDNLHTKTWEPEGAIKAKMIMVHGFSDHVDRYYGFFPYLAGRGIAVYGFDQRGWGRSVRRPADRGRTGPTATVLADMAAFIADRLAAAPADAPLFVLGHSMGGGQAMALASSPDPAHAALVARVRGWVLEAPFLGFAPELQPSRLTVAAGRIAARLAPGFQLVRPVPPVDLSRDPEVVRSLADDPLMHNTGTLEGMAGMLDRADRLAAGALRPGPGVRSLLLLHGTADKATSFDRAREWFDRQKQRIEDARFKAYEGMYHQLHADYGKEEFYEDVAAWILERADAKEAAAAAPESRL</sequence>